<keyword evidence="4 9" id="KW-0812">Transmembrane</keyword>
<evidence type="ECO:0000259" key="11">
    <source>
        <dbReference type="PROSITE" id="PS50253"/>
    </source>
</evidence>
<feature type="transmembrane region" description="Helical" evidence="10">
    <location>
        <begin position="53"/>
        <end position="74"/>
    </location>
</feature>
<feature type="transmembrane region" description="Helical" evidence="10">
    <location>
        <begin position="20"/>
        <end position="41"/>
    </location>
</feature>
<dbReference type="GO" id="GO:0005886">
    <property type="term" value="C:plasma membrane"/>
    <property type="evidence" value="ECO:0007669"/>
    <property type="project" value="UniProtKB-SubCell"/>
</dbReference>
<feature type="transmembrane region" description="Helical" evidence="10">
    <location>
        <begin position="129"/>
        <end position="154"/>
    </location>
</feature>
<evidence type="ECO:0000256" key="8">
    <source>
        <dbReference type="ARBA" id="ARBA00031625"/>
    </source>
</evidence>
<dbReference type="PANTHER" id="PTHR11403">
    <property type="entry name" value="CYTOCHROME C OXIDASE SUBUNIT III"/>
    <property type="match status" value="1"/>
</dbReference>
<feature type="domain" description="Heme-copper oxidase subunit III family profile" evidence="11">
    <location>
        <begin position="1"/>
        <end position="194"/>
    </location>
</feature>
<dbReference type="PANTHER" id="PTHR11403:SF7">
    <property type="entry name" value="CYTOCHROME C OXIDASE SUBUNIT 3"/>
    <property type="match status" value="1"/>
</dbReference>
<feature type="transmembrane region" description="Helical" evidence="10">
    <location>
        <begin position="86"/>
        <end position="109"/>
    </location>
</feature>
<comment type="similarity">
    <text evidence="2 9">Belongs to the cytochrome c oxidase subunit 3 family.</text>
</comment>
<sequence length="194" mass="22271">MDYTEGTEEKKRRRAKKMMLWFGIISLAMSFAAFTSAYVVSRERPDWLADFELPQAFTLSLLVIVLSSLSMEFAKRSIIRSSQKVGTALLMTTFVLGCVFIWLQFAGFSQIIESYGYNFTGATSNPKTTFIYLIAVVHIAHVVVALIALLITLFKQLRNGYSEGNTLGLELTCTFWHFVDILWIYLFLFFYFVR</sequence>
<dbReference type="CDD" id="cd00386">
    <property type="entry name" value="Heme_Cu_Oxidase_III_like"/>
    <property type="match status" value="1"/>
</dbReference>
<dbReference type="EMBL" id="MQUB01000001">
    <property type="protein sequence ID" value="PQB05138.1"/>
    <property type="molecule type" value="Genomic_DNA"/>
</dbReference>
<reference evidence="12 13" key="1">
    <citation type="submission" date="2016-11" db="EMBL/GenBank/DDBJ databases">
        <title>Trade-off between light-utilization and light-protection in marine flavobacteria.</title>
        <authorList>
            <person name="Kumagai Y."/>
        </authorList>
    </citation>
    <scope>NUCLEOTIDE SEQUENCE [LARGE SCALE GENOMIC DNA]</scope>
    <source>
        <strain evidence="12 13">NBRC 107741</strain>
    </source>
</reference>
<dbReference type="InterPro" id="IPR013833">
    <property type="entry name" value="Cyt_c_oxidase_su3_a-hlx"/>
</dbReference>
<dbReference type="PROSITE" id="PS50253">
    <property type="entry name" value="COX3"/>
    <property type="match status" value="1"/>
</dbReference>
<evidence type="ECO:0000256" key="4">
    <source>
        <dbReference type="ARBA" id="ARBA00022692"/>
    </source>
</evidence>
<dbReference type="Pfam" id="PF00510">
    <property type="entry name" value="COX3"/>
    <property type="match status" value="1"/>
</dbReference>
<comment type="caution">
    <text evidence="12">The sequence shown here is derived from an EMBL/GenBank/DDBJ whole genome shotgun (WGS) entry which is preliminary data.</text>
</comment>
<evidence type="ECO:0000256" key="1">
    <source>
        <dbReference type="ARBA" id="ARBA00004141"/>
    </source>
</evidence>
<evidence type="ECO:0000256" key="7">
    <source>
        <dbReference type="ARBA" id="ARBA00023136"/>
    </source>
</evidence>
<evidence type="ECO:0000256" key="6">
    <source>
        <dbReference type="ARBA" id="ARBA00022989"/>
    </source>
</evidence>
<dbReference type="RefSeq" id="WP_104813070.1">
    <property type="nucleotide sequence ID" value="NZ_MQUB01000001.1"/>
</dbReference>
<keyword evidence="5" id="KW-1278">Translocase</keyword>
<accession>A0A2S7KRC4</accession>
<protein>
    <recommendedName>
        <fullName evidence="3">cytochrome-c oxidase</fullName>
        <ecNumber evidence="3">7.1.1.9</ecNumber>
    </recommendedName>
    <alternativeName>
        <fullName evidence="8">Cytochrome c oxidase polypeptide III</fullName>
    </alternativeName>
</protein>
<evidence type="ECO:0000256" key="2">
    <source>
        <dbReference type="ARBA" id="ARBA00010581"/>
    </source>
</evidence>
<feature type="transmembrane region" description="Helical" evidence="10">
    <location>
        <begin position="175"/>
        <end position="193"/>
    </location>
</feature>
<comment type="subcellular location">
    <subcellularLocation>
        <location evidence="9">Cell membrane</location>
        <topology evidence="9">Multi-pass membrane protein</topology>
    </subcellularLocation>
    <subcellularLocation>
        <location evidence="1">Membrane</location>
        <topology evidence="1">Multi-pass membrane protein</topology>
    </subcellularLocation>
</comment>
<dbReference type="Gene3D" id="1.20.120.80">
    <property type="entry name" value="Cytochrome c oxidase, subunit III, four-helix bundle"/>
    <property type="match status" value="1"/>
</dbReference>
<organism evidence="12 13">
    <name type="scientific">Aureitalea marina</name>
    <dbReference type="NCBI Taxonomy" id="930804"/>
    <lineage>
        <taxon>Bacteria</taxon>
        <taxon>Pseudomonadati</taxon>
        <taxon>Bacteroidota</taxon>
        <taxon>Flavobacteriia</taxon>
        <taxon>Flavobacteriales</taxon>
        <taxon>Flavobacteriaceae</taxon>
        <taxon>Aureitalea</taxon>
    </lineage>
</organism>
<evidence type="ECO:0000256" key="10">
    <source>
        <dbReference type="SAM" id="Phobius"/>
    </source>
</evidence>
<dbReference type="InterPro" id="IPR000298">
    <property type="entry name" value="Cyt_c_oxidase-like_su3"/>
</dbReference>
<evidence type="ECO:0000256" key="9">
    <source>
        <dbReference type="RuleBase" id="RU003376"/>
    </source>
</evidence>
<evidence type="ECO:0000313" key="13">
    <source>
        <dbReference type="Proteomes" id="UP000239800"/>
    </source>
</evidence>
<keyword evidence="6 10" id="KW-1133">Transmembrane helix</keyword>
<dbReference type="OrthoDB" id="679789at2"/>
<dbReference type="InterPro" id="IPR035973">
    <property type="entry name" value="Cyt_c_oxidase_su3-like_sf"/>
</dbReference>
<dbReference type="InterPro" id="IPR024791">
    <property type="entry name" value="Cyt_c/ubiquinol_Oxase_su3"/>
</dbReference>
<keyword evidence="13" id="KW-1185">Reference proteome</keyword>
<keyword evidence="7 10" id="KW-0472">Membrane</keyword>
<dbReference type="SUPFAM" id="SSF81452">
    <property type="entry name" value="Cytochrome c oxidase subunit III-like"/>
    <property type="match status" value="1"/>
</dbReference>
<evidence type="ECO:0000256" key="5">
    <source>
        <dbReference type="ARBA" id="ARBA00022967"/>
    </source>
</evidence>
<evidence type="ECO:0000256" key="3">
    <source>
        <dbReference type="ARBA" id="ARBA00012949"/>
    </source>
</evidence>
<dbReference type="EC" id="7.1.1.9" evidence="3"/>
<evidence type="ECO:0000313" key="12">
    <source>
        <dbReference type="EMBL" id="PQB05138.1"/>
    </source>
</evidence>
<dbReference type="Proteomes" id="UP000239800">
    <property type="component" value="Unassembled WGS sequence"/>
</dbReference>
<proteinExistence type="inferred from homology"/>
<dbReference type="GO" id="GO:0004129">
    <property type="term" value="F:cytochrome-c oxidase activity"/>
    <property type="evidence" value="ECO:0007669"/>
    <property type="project" value="UniProtKB-EC"/>
</dbReference>
<gene>
    <name evidence="12" type="ORF">BST85_09750</name>
</gene>
<name>A0A2S7KRC4_9FLAO</name>
<dbReference type="AlphaFoldDB" id="A0A2S7KRC4"/>
<dbReference type="GO" id="GO:0019646">
    <property type="term" value="P:aerobic electron transport chain"/>
    <property type="evidence" value="ECO:0007669"/>
    <property type="project" value="InterPro"/>
</dbReference>